<gene>
    <name evidence="1" type="ORF">CLHUN_38020</name>
</gene>
<evidence type="ECO:0000313" key="1">
    <source>
        <dbReference type="EMBL" id="OPX42281.1"/>
    </source>
</evidence>
<reference evidence="1 2" key="1">
    <citation type="submission" date="2017-03" db="EMBL/GenBank/DDBJ databases">
        <title>Genome sequence of Clostridium hungatei DSM 14427.</title>
        <authorList>
            <person name="Poehlein A."/>
            <person name="Daniel R."/>
        </authorList>
    </citation>
    <scope>NUCLEOTIDE SEQUENCE [LARGE SCALE GENOMIC DNA]</scope>
    <source>
        <strain evidence="1 2">DSM 14427</strain>
    </source>
</reference>
<dbReference type="OrthoDB" id="2942003at2"/>
<keyword evidence="2" id="KW-1185">Reference proteome</keyword>
<accession>A0A1V4SGA7</accession>
<comment type="caution">
    <text evidence="1">The sequence shown here is derived from an EMBL/GenBank/DDBJ whole genome shotgun (WGS) entry which is preliminary data.</text>
</comment>
<protein>
    <submittedName>
        <fullName evidence="1">Uncharacterized protein</fullName>
    </submittedName>
</protein>
<organism evidence="1 2">
    <name type="scientific">Ruminiclostridium hungatei</name>
    <name type="common">Clostridium hungatei</name>
    <dbReference type="NCBI Taxonomy" id="48256"/>
    <lineage>
        <taxon>Bacteria</taxon>
        <taxon>Bacillati</taxon>
        <taxon>Bacillota</taxon>
        <taxon>Clostridia</taxon>
        <taxon>Eubacteriales</taxon>
        <taxon>Oscillospiraceae</taxon>
        <taxon>Ruminiclostridium</taxon>
    </lineage>
</organism>
<dbReference type="RefSeq" id="WP_080066205.1">
    <property type="nucleotide sequence ID" value="NZ_MZGX01000031.1"/>
</dbReference>
<proteinExistence type="predicted"/>
<dbReference type="AlphaFoldDB" id="A0A1V4SGA7"/>
<sequence>MKKRITKFKLLVIVFIIFVISNYPIFAHPSNQSGIIEWGELCGWSILENCHSQSNSTTYKFDSNDRNMTDTYKNIIRNGASNK</sequence>
<dbReference type="Proteomes" id="UP000191554">
    <property type="component" value="Unassembled WGS sequence"/>
</dbReference>
<dbReference type="EMBL" id="MZGX01000031">
    <property type="protein sequence ID" value="OPX42281.1"/>
    <property type="molecule type" value="Genomic_DNA"/>
</dbReference>
<dbReference type="STRING" id="48256.CLHUN_38020"/>
<name>A0A1V4SGA7_RUMHU</name>
<evidence type="ECO:0000313" key="2">
    <source>
        <dbReference type="Proteomes" id="UP000191554"/>
    </source>
</evidence>